<keyword evidence="2" id="KW-1185">Reference proteome</keyword>
<dbReference type="EMBL" id="BSTI01000030">
    <property type="protein sequence ID" value="GLY71032.1"/>
    <property type="molecule type" value="Genomic_DNA"/>
</dbReference>
<gene>
    <name evidence="1" type="ORF">Atai01_76510</name>
</gene>
<organism evidence="1 2">
    <name type="scientific">Amycolatopsis taiwanensis</name>
    <dbReference type="NCBI Taxonomy" id="342230"/>
    <lineage>
        <taxon>Bacteria</taxon>
        <taxon>Bacillati</taxon>
        <taxon>Actinomycetota</taxon>
        <taxon>Actinomycetes</taxon>
        <taxon>Pseudonocardiales</taxon>
        <taxon>Pseudonocardiaceae</taxon>
        <taxon>Amycolatopsis</taxon>
    </lineage>
</organism>
<comment type="caution">
    <text evidence="1">The sequence shown here is derived from an EMBL/GenBank/DDBJ whole genome shotgun (WGS) entry which is preliminary data.</text>
</comment>
<evidence type="ECO:0000313" key="2">
    <source>
        <dbReference type="Proteomes" id="UP001165136"/>
    </source>
</evidence>
<dbReference type="AlphaFoldDB" id="A0A9W6VL27"/>
<accession>A0A9W6VL27</accession>
<dbReference type="Proteomes" id="UP001165136">
    <property type="component" value="Unassembled WGS sequence"/>
</dbReference>
<name>A0A9W6VL27_9PSEU</name>
<protein>
    <recommendedName>
        <fullName evidence="3">DUF559 domain-containing protein</fullName>
    </recommendedName>
</protein>
<sequence length="250" mass="27475">MVHAGPAAMVTGIEAARMHGVKRLPAEAKVHVLVPHESGVSSWGFATVERTVHLPEPTEIDGLPVVPLARALFDAARHMDRLDEVRAMIADAVQRGLCDPRDLKQEIEKGTTIGSALPRRVVHEMDRGIRSATGAWARSVVKRSKLPEPQWNVNLFTSDDRLLGRVEAYWREANMALEIDSLEFHLGSAGNARARTHRALTGAGVVVVHVLPSHLRDEPLTVIQRLRATYEKAAGRPPPDVQVRSVRHAA</sequence>
<proteinExistence type="predicted"/>
<reference evidence="1" key="1">
    <citation type="submission" date="2023-03" db="EMBL/GenBank/DDBJ databases">
        <title>Amycolatopsis taiwanensis NBRC 103393.</title>
        <authorList>
            <person name="Ichikawa N."/>
            <person name="Sato H."/>
            <person name="Tonouchi N."/>
        </authorList>
    </citation>
    <scope>NUCLEOTIDE SEQUENCE</scope>
    <source>
        <strain evidence="1">NBRC 103393</strain>
    </source>
</reference>
<evidence type="ECO:0008006" key="3">
    <source>
        <dbReference type="Google" id="ProtNLM"/>
    </source>
</evidence>
<evidence type="ECO:0000313" key="1">
    <source>
        <dbReference type="EMBL" id="GLY71032.1"/>
    </source>
</evidence>